<evidence type="ECO:0000313" key="2">
    <source>
        <dbReference type="Proteomes" id="UP000257109"/>
    </source>
</evidence>
<organism evidence="1 2">
    <name type="scientific">Mucuna pruriens</name>
    <name type="common">Velvet bean</name>
    <name type="synonym">Dolichos pruriens</name>
    <dbReference type="NCBI Taxonomy" id="157652"/>
    <lineage>
        <taxon>Eukaryota</taxon>
        <taxon>Viridiplantae</taxon>
        <taxon>Streptophyta</taxon>
        <taxon>Embryophyta</taxon>
        <taxon>Tracheophyta</taxon>
        <taxon>Spermatophyta</taxon>
        <taxon>Magnoliopsida</taxon>
        <taxon>eudicotyledons</taxon>
        <taxon>Gunneridae</taxon>
        <taxon>Pentapetalae</taxon>
        <taxon>rosids</taxon>
        <taxon>fabids</taxon>
        <taxon>Fabales</taxon>
        <taxon>Fabaceae</taxon>
        <taxon>Papilionoideae</taxon>
        <taxon>50 kb inversion clade</taxon>
        <taxon>NPAAA clade</taxon>
        <taxon>indigoferoid/millettioid clade</taxon>
        <taxon>Phaseoleae</taxon>
        <taxon>Mucuna</taxon>
    </lineage>
</organism>
<dbReference type="Proteomes" id="UP000257109">
    <property type="component" value="Unassembled WGS sequence"/>
</dbReference>
<comment type="caution">
    <text evidence="1">The sequence shown here is derived from an EMBL/GenBank/DDBJ whole genome shotgun (WGS) entry which is preliminary data.</text>
</comment>
<keyword evidence="2" id="KW-1185">Reference proteome</keyword>
<feature type="non-terminal residue" evidence="1">
    <location>
        <position position="1"/>
    </location>
</feature>
<dbReference type="InterPro" id="IPR012337">
    <property type="entry name" value="RNaseH-like_sf"/>
</dbReference>
<dbReference type="GO" id="GO:0003676">
    <property type="term" value="F:nucleic acid binding"/>
    <property type="evidence" value="ECO:0007669"/>
    <property type="project" value="InterPro"/>
</dbReference>
<gene>
    <name evidence="1" type="ORF">CR513_56825</name>
</gene>
<dbReference type="InterPro" id="IPR036397">
    <property type="entry name" value="RNaseH_sf"/>
</dbReference>
<dbReference type="AlphaFoldDB" id="A0A371EEY1"/>
<dbReference type="InterPro" id="IPR050951">
    <property type="entry name" value="Retrovirus_Pol_polyprotein"/>
</dbReference>
<reference evidence="1" key="1">
    <citation type="submission" date="2018-05" db="EMBL/GenBank/DDBJ databases">
        <title>Draft genome of Mucuna pruriens seed.</title>
        <authorList>
            <person name="Nnadi N.E."/>
            <person name="Vos R."/>
            <person name="Hasami M.H."/>
            <person name="Devisetty U.K."/>
            <person name="Aguiy J.C."/>
        </authorList>
    </citation>
    <scope>NUCLEOTIDE SEQUENCE [LARGE SCALE GENOMIC DNA]</scope>
    <source>
        <strain evidence="1">JCA_2017</strain>
    </source>
</reference>
<sequence>MAPELGCLHGQCSGPLLIGLLERRVGRSGKESVWLGRLTWVETLLMDYFTKWMEAKPVATISVKRVKCFYWKKLICRFGLLAEIVSDNGTQFASQLTADFCA</sequence>
<evidence type="ECO:0000313" key="1">
    <source>
        <dbReference type="EMBL" id="RDX64608.1"/>
    </source>
</evidence>
<evidence type="ECO:0008006" key="3">
    <source>
        <dbReference type="Google" id="ProtNLM"/>
    </source>
</evidence>
<dbReference type="PANTHER" id="PTHR37984">
    <property type="entry name" value="PROTEIN CBG26694"/>
    <property type="match status" value="1"/>
</dbReference>
<dbReference type="SUPFAM" id="SSF53098">
    <property type="entry name" value="Ribonuclease H-like"/>
    <property type="match status" value="1"/>
</dbReference>
<accession>A0A371EEY1</accession>
<dbReference type="Gene3D" id="3.30.420.10">
    <property type="entry name" value="Ribonuclease H-like superfamily/Ribonuclease H"/>
    <property type="match status" value="1"/>
</dbReference>
<dbReference type="EMBL" id="QJKJ01014304">
    <property type="protein sequence ID" value="RDX64608.1"/>
    <property type="molecule type" value="Genomic_DNA"/>
</dbReference>
<name>A0A371EEY1_MUCPR</name>
<dbReference type="PANTHER" id="PTHR37984:SF5">
    <property type="entry name" value="PROTEIN NYNRIN-LIKE"/>
    <property type="match status" value="1"/>
</dbReference>
<protein>
    <recommendedName>
        <fullName evidence="3">Integrase catalytic domain-containing protein</fullName>
    </recommendedName>
</protein>
<dbReference type="OrthoDB" id="1433105at2759"/>
<proteinExistence type="predicted"/>